<comment type="caution">
    <text evidence="7">The sequence shown here is derived from an EMBL/GenBank/DDBJ whole genome shotgun (WGS) entry which is preliminary data.</text>
</comment>
<evidence type="ECO:0000256" key="5">
    <source>
        <dbReference type="SAM" id="Phobius"/>
    </source>
</evidence>
<evidence type="ECO:0000259" key="6">
    <source>
        <dbReference type="Pfam" id="PF01494"/>
    </source>
</evidence>
<dbReference type="Pfam" id="PF01494">
    <property type="entry name" value="FAD_binding_3"/>
    <property type="match status" value="1"/>
</dbReference>
<reference evidence="7 8" key="1">
    <citation type="submission" date="2017-10" db="EMBL/GenBank/DDBJ databases">
        <title>Comparative genomics in systemic dimorphic fungi from Ajellomycetaceae.</title>
        <authorList>
            <person name="Munoz J.F."/>
            <person name="Mcewen J.G."/>
            <person name="Clay O.K."/>
            <person name="Cuomo C.A."/>
        </authorList>
    </citation>
    <scope>NUCLEOTIDE SEQUENCE [LARGE SCALE GENOMIC DNA]</scope>
    <source>
        <strain evidence="7 8">UAMH7299</strain>
    </source>
</reference>
<organism evidence="7 8">
    <name type="scientific">Polytolypa hystricis (strain UAMH7299)</name>
    <dbReference type="NCBI Taxonomy" id="1447883"/>
    <lineage>
        <taxon>Eukaryota</taxon>
        <taxon>Fungi</taxon>
        <taxon>Dikarya</taxon>
        <taxon>Ascomycota</taxon>
        <taxon>Pezizomycotina</taxon>
        <taxon>Eurotiomycetes</taxon>
        <taxon>Eurotiomycetidae</taxon>
        <taxon>Onygenales</taxon>
        <taxon>Onygenales incertae sedis</taxon>
        <taxon>Polytolypa</taxon>
    </lineage>
</organism>
<dbReference type="Gene3D" id="3.50.50.60">
    <property type="entry name" value="FAD/NAD(P)-binding domain"/>
    <property type="match status" value="1"/>
</dbReference>
<dbReference type="EMBL" id="PDNA01000180">
    <property type="protein sequence ID" value="PGH06224.1"/>
    <property type="molecule type" value="Genomic_DNA"/>
</dbReference>
<keyword evidence="5" id="KW-1133">Transmembrane helix</keyword>
<keyword evidence="8" id="KW-1185">Reference proteome</keyword>
<dbReference type="InterPro" id="IPR036188">
    <property type="entry name" value="FAD/NAD-bd_sf"/>
</dbReference>
<dbReference type="InterPro" id="IPR002938">
    <property type="entry name" value="FAD-bd"/>
</dbReference>
<gene>
    <name evidence="7" type="ORF">AJ80_08193</name>
</gene>
<keyword evidence="1" id="KW-0285">Flavoprotein</keyword>
<dbReference type="OrthoDB" id="10053569at2759"/>
<dbReference type="PANTHER" id="PTHR46972:SF1">
    <property type="entry name" value="FAD DEPENDENT OXIDOREDUCTASE DOMAIN-CONTAINING PROTEIN"/>
    <property type="match status" value="1"/>
</dbReference>
<proteinExistence type="predicted"/>
<feature type="domain" description="FAD-binding" evidence="6">
    <location>
        <begin position="5"/>
        <end position="341"/>
    </location>
</feature>
<evidence type="ECO:0000256" key="1">
    <source>
        <dbReference type="ARBA" id="ARBA00022630"/>
    </source>
</evidence>
<dbReference type="PANTHER" id="PTHR46972">
    <property type="entry name" value="MONOOXYGENASE ASQM-RELATED"/>
    <property type="match status" value="1"/>
</dbReference>
<keyword evidence="2" id="KW-0274">FAD</keyword>
<feature type="transmembrane region" description="Helical" evidence="5">
    <location>
        <begin position="409"/>
        <end position="429"/>
    </location>
</feature>
<evidence type="ECO:0000313" key="8">
    <source>
        <dbReference type="Proteomes" id="UP000224634"/>
    </source>
</evidence>
<protein>
    <recommendedName>
        <fullName evidence="6">FAD-binding domain-containing protein</fullName>
    </recommendedName>
</protein>
<sequence>MPALKIAIIGAGPAGCMLARLLIHRSKDTNNTTIQPLIFEADDSPHSRPQGGTLDLHPSTGLAAMKEAGLWDGFLKHARFDGEALALCDKRLNMYLRLVPTKGGKKAAGARPEIDRVKLLELLRGSLPADTIRYGHRLISVDEGGITLHFENGAVETGFDLVVGADGGWSKVRRILSDQKPLYSGVGGHNMLIPNADVTAPESVELINRGNLFAFSDGKAMMGQQLGNENLNVNVVSIRPENWTSQGGYDVMDAHAVKEAVYKELEDWHPKLLELIRRADDTYVETRTFYMLPVGFTWENHRGITLLGDAAHLMVPFAGEGVNIALEDAMKLSQAIIDAVKAGNGDRKADNEALHTKIKAYERDMFKRAARAQNLSHNALRDLFFARGSPRSVIERFVIRFGMYDMNPVLRFGVHPFLAAWIYGYYFVFKLFVGR</sequence>
<name>A0A2B7X3J5_POLH7</name>
<dbReference type="PRINTS" id="PR00420">
    <property type="entry name" value="RNGMNOXGNASE"/>
</dbReference>
<evidence type="ECO:0000256" key="4">
    <source>
        <dbReference type="ARBA" id="ARBA00023033"/>
    </source>
</evidence>
<evidence type="ECO:0000256" key="2">
    <source>
        <dbReference type="ARBA" id="ARBA00022827"/>
    </source>
</evidence>
<dbReference type="SUPFAM" id="SSF51905">
    <property type="entry name" value="FAD/NAD(P)-binding domain"/>
    <property type="match status" value="1"/>
</dbReference>
<dbReference type="AlphaFoldDB" id="A0A2B7X3J5"/>
<keyword evidence="5" id="KW-0472">Membrane</keyword>
<dbReference type="STRING" id="1447883.A0A2B7X3J5"/>
<keyword evidence="4" id="KW-0503">Monooxygenase</keyword>
<evidence type="ECO:0000313" key="7">
    <source>
        <dbReference type="EMBL" id="PGH06224.1"/>
    </source>
</evidence>
<keyword evidence="5" id="KW-0812">Transmembrane</keyword>
<dbReference type="GO" id="GO:0004497">
    <property type="term" value="F:monooxygenase activity"/>
    <property type="evidence" value="ECO:0007669"/>
    <property type="project" value="UniProtKB-KW"/>
</dbReference>
<evidence type="ECO:0000256" key="3">
    <source>
        <dbReference type="ARBA" id="ARBA00023002"/>
    </source>
</evidence>
<accession>A0A2B7X3J5</accession>
<keyword evidence="3" id="KW-0560">Oxidoreductase</keyword>
<dbReference type="Proteomes" id="UP000224634">
    <property type="component" value="Unassembled WGS sequence"/>
</dbReference>
<dbReference type="GO" id="GO:0071949">
    <property type="term" value="F:FAD binding"/>
    <property type="evidence" value="ECO:0007669"/>
    <property type="project" value="InterPro"/>
</dbReference>